<evidence type="ECO:0000313" key="2">
    <source>
        <dbReference type="Proteomes" id="UP001634393"/>
    </source>
</evidence>
<evidence type="ECO:0000313" key="1">
    <source>
        <dbReference type="EMBL" id="KAL3851048.1"/>
    </source>
</evidence>
<reference evidence="1 2" key="1">
    <citation type="submission" date="2024-12" db="EMBL/GenBank/DDBJ databases">
        <title>The unique morphological basis and parallel evolutionary history of personate flowers in Penstemon.</title>
        <authorList>
            <person name="Depatie T.H."/>
            <person name="Wessinger C.A."/>
        </authorList>
    </citation>
    <scope>NUCLEOTIDE SEQUENCE [LARGE SCALE GENOMIC DNA]</scope>
    <source>
        <strain evidence="1">WTNN_2</strain>
        <tissue evidence="1">Leaf</tissue>
    </source>
</reference>
<dbReference type="AlphaFoldDB" id="A0ABD3URA9"/>
<comment type="caution">
    <text evidence="1">The sequence shown here is derived from an EMBL/GenBank/DDBJ whole genome shotgun (WGS) entry which is preliminary data.</text>
</comment>
<dbReference type="EMBL" id="JBJXBP010000001">
    <property type="protein sequence ID" value="KAL3851048.1"/>
    <property type="molecule type" value="Genomic_DNA"/>
</dbReference>
<protein>
    <submittedName>
        <fullName evidence="1">Uncharacterized protein</fullName>
    </submittedName>
</protein>
<accession>A0ABD3URA9</accession>
<organism evidence="1 2">
    <name type="scientific">Penstemon smallii</name>
    <dbReference type="NCBI Taxonomy" id="265156"/>
    <lineage>
        <taxon>Eukaryota</taxon>
        <taxon>Viridiplantae</taxon>
        <taxon>Streptophyta</taxon>
        <taxon>Embryophyta</taxon>
        <taxon>Tracheophyta</taxon>
        <taxon>Spermatophyta</taxon>
        <taxon>Magnoliopsida</taxon>
        <taxon>eudicotyledons</taxon>
        <taxon>Gunneridae</taxon>
        <taxon>Pentapetalae</taxon>
        <taxon>asterids</taxon>
        <taxon>lamiids</taxon>
        <taxon>Lamiales</taxon>
        <taxon>Plantaginaceae</taxon>
        <taxon>Cheloneae</taxon>
        <taxon>Penstemon</taxon>
    </lineage>
</organism>
<proteinExistence type="predicted"/>
<sequence length="50" mass="5631">MLHFCWPAPIQPLSRPMRCAATLWFSIHHNANGAKVDDNCVHEWTGLLGS</sequence>
<keyword evidence="2" id="KW-1185">Reference proteome</keyword>
<name>A0ABD3URA9_9LAMI</name>
<gene>
    <name evidence="1" type="ORF">ACJIZ3_012930</name>
</gene>
<dbReference type="Proteomes" id="UP001634393">
    <property type="component" value="Unassembled WGS sequence"/>
</dbReference>